<evidence type="ECO:0000313" key="7">
    <source>
        <dbReference type="Proteomes" id="UP001271249"/>
    </source>
</evidence>
<reference evidence="6 7" key="1">
    <citation type="submission" date="2023-08" db="EMBL/GenBank/DDBJ databases">
        <title>Implementing the SeqCode for naming new Mesorhizobium species isolated from Vachellia karroo root nodules.</title>
        <authorList>
            <person name="Van Lill M."/>
        </authorList>
    </citation>
    <scope>NUCLEOTIDE SEQUENCE [LARGE SCALE GENOMIC DNA]</scope>
    <source>
        <strain evidence="6 7">VK22B</strain>
    </source>
</reference>
<evidence type="ECO:0000259" key="5">
    <source>
        <dbReference type="PROSITE" id="PS50931"/>
    </source>
</evidence>
<dbReference type="EMBL" id="JAVIJC010000061">
    <property type="protein sequence ID" value="MDX8496408.1"/>
    <property type="molecule type" value="Genomic_DNA"/>
</dbReference>
<dbReference type="Gene3D" id="1.10.10.10">
    <property type="entry name" value="Winged helix-like DNA-binding domain superfamily/Winged helix DNA-binding domain"/>
    <property type="match status" value="1"/>
</dbReference>
<dbReference type="SUPFAM" id="SSF53850">
    <property type="entry name" value="Periplasmic binding protein-like II"/>
    <property type="match status" value="1"/>
</dbReference>
<evidence type="ECO:0000313" key="6">
    <source>
        <dbReference type="EMBL" id="MDX8496408.1"/>
    </source>
</evidence>
<dbReference type="InterPro" id="IPR036388">
    <property type="entry name" value="WH-like_DNA-bd_sf"/>
</dbReference>
<evidence type="ECO:0000256" key="4">
    <source>
        <dbReference type="ARBA" id="ARBA00023163"/>
    </source>
</evidence>
<evidence type="ECO:0000256" key="3">
    <source>
        <dbReference type="ARBA" id="ARBA00023125"/>
    </source>
</evidence>
<accession>A0ABU4ZAV4</accession>
<dbReference type="InterPro" id="IPR036390">
    <property type="entry name" value="WH_DNA-bd_sf"/>
</dbReference>
<evidence type="ECO:0000256" key="2">
    <source>
        <dbReference type="ARBA" id="ARBA00023015"/>
    </source>
</evidence>
<organism evidence="6 7">
    <name type="scientific">Mesorhizobium captivum</name>
    <dbReference type="NCBI Taxonomy" id="3072319"/>
    <lineage>
        <taxon>Bacteria</taxon>
        <taxon>Pseudomonadati</taxon>
        <taxon>Pseudomonadota</taxon>
        <taxon>Alphaproteobacteria</taxon>
        <taxon>Hyphomicrobiales</taxon>
        <taxon>Phyllobacteriaceae</taxon>
        <taxon>Mesorhizobium</taxon>
    </lineage>
</organism>
<name>A0ABU4ZAV4_9HYPH</name>
<dbReference type="InterPro" id="IPR058163">
    <property type="entry name" value="LysR-type_TF_proteobact-type"/>
</dbReference>
<evidence type="ECO:0000256" key="1">
    <source>
        <dbReference type="ARBA" id="ARBA00009437"/>
    </source>
</evidence>
<dbReference type="RefSeq" id="WP_320230097.1">
    <property type="nucleotide sequence ID" value="NZ_JAVIJC010000061.1"/>
</dbReference>
<dbReference type="Proteomes" id="UP001271249">
    <property type="component" value="Unassembled WGS sequence"/>
</dbReference>
<keyword evidence="4" id="KW-0804">Transcription</keyword>
<dbReference type="CDD" id="cd08422">
    <property type="entry name" value="PBP2_CrgA_like"/>
    <property type="match status" value="1"/>
</dbReference>
<dbReference type="SUPFAM" id="SSF46785">
    <property type="entry name" value="Winged helix' DNA-binding domain"/>
    <property type="match status" value="1"/>
</dbReference>
<dbReference type="Pfam" id="PF00126">
    <property type="entry name" value="HTH_1"/>
    <property type="match status" value="1"/>
</dbReference>
<gene>
    <name evidence="6" type="ORF">RFN29_33340</name>
</gene>
<keyword evidence="3" id="KW-0238">DNA-binding</keyword>
<feature type="domain" description="HTH lysR-type" evidence="5">
    <location>
        <begin position="1"/>
        <end position="59"/>
    </location>
</feature>
<dbReference type="PANTHER" id="PTHR30537">
    <property type="entry name" value="HTH-TYPE TRANSCRIPTIONAL REGULATOR"/>
    <property type="match status" value="1"/>
</dbReference>
<comment type="caution">
    <text evidence="6">The sequence shown here is derived from an EMBL/GenBank/DDBJ whole genome shotgun (WGS) entry which is preliminary data.</text>
</comment>
<keyword evidence="7" id="KW-1185">Reference proteome</keyword>
<dbReference type="InterPro" id="IPR000847">
    <property type="entry name" value="LysR_HTH_N"/>
</dbReference>
<dbReference type="PRINTS" id="PR00039">
    <property type="entry name" value="HTHLYSR"/>
</dbReference>
<proteinExistence type="inferred from homology"/>
<dbReference type="PANTHER" id="PTHR30537:SF5">
    <property type="entry name" value="HTH-TYPE TRANSCRIPTIONAL ACTIVATOR TTDR-RELATED"/>
    <property type="match status" value="1"/>
</dbReference>
<protein>
    <submittedName>
        <fullName evidence="6">LysR substrate-binding domain-containing protein</fullName>
    </submittedName>
</protein>
<dbReference type="PROSITE" id="PS50931">
    <property type="entry name" value="HTH_LYSR"/>
    <property type="match status" value="1"/>
</dbReference>
<comment type="similarity">
    <text evidence="1">Belongs to the LysR transcriptional regulatory family.</text>
</comment>
<sequence>MDRLSMLSCFVRVAESGSFSAAARDLQRAQSAVSQQIRALETQLQTRLFDRTTRKVALTEAGALYLQHVRGVLERMEEADQIVSDLDAGITGRLAISAPVSFGTQILGAYLFQFREEHPGIDLDVSLSDRFVDLAADGLDLAVRMGPVTESQLIVRKIGLLKRSLAATPRYLDGHGRPSHPTDLKHHDYVVRSYLEGAEQIRLTRTSEVTDVLVKPVLRSDNSHLIREAIAAGMGIGLVHDVLLDPMIASGTLERVLPDWRHEPQVIQAVYLSNRYVPRKVRAFVEGLARFLRTRGALAE</sequence>
<dbReference type="InterPro" id="IPR005119">
    <property type="entry name" value="LysR_subst-bd"/>
</dbReference>
<dbReference type="Gene3D" id="3.40.190.290">
    <property type="match status" value="1"/>
</dbReference>
<keyword evidence="2" id="KW-0805">Transcription regulation</keyword>
<dbReference type="Pfam" id="PF03466">
    <property type="entry name" value="LysR_substrate"/>
    <property type="match status" value="1"/>
</dbReference>